<dbReference type="BioCyc" id="PSP1104324:GJSN-2513-MONOMER"/>
<sequence>MSKEVIYFMLHSEVLRLLEEMGQRRLALEVERAGISHDIYDFLDRAFSMYYAEYGGVNCRWLRDAIRQDWERVTRVVLPQLLRQYAAGVAPRTTARGEAAGERLLRIRSASS</sequence>
<dbReference type="RefSeq" id="WP_014289778.1">
    <property type="nucleotide sequence ID" value="NC_016645.1"/>
</dbReference>
<dbReference type="STRING" id="1104324.P186_2569"/>
<dbReference type="HOGENOM" id="CLU_2177978_0_0_2"/>
<protein>
    <submittedName>
        <fullName evidence="1">Uncharacterized protein</fullName>
    </submittedName>
</protein>
<dbReference type="KEGG" id="pyr:P186_2569"/>
<accession>G7VD74</accession>
<dbReference type="GeneID" id="11594170"/>
<proteinExistence type="predicted"/>
<evidence type="ECO:0000313" key="1">
    <source>
        <dbReference type="EMBL" id="AET33953.1"/>
    </source>
</evidence>
<name>G7VD74_9CREN</name>
<dbReference type="OrthoDB" id="28556at2157"/>
<keyword evidence="2" id="KW-1185">Reference proteome</keyword>
<evidence type="ECO:0000313" key="2">
    <source>
        <dbReference type="Proteomes" id="UP000005867"/>
    </source>
</evidence>
<dbReference type="EMBL" id="CP003098">
    <property type="protein sequence ID" value="AET33953.1"/>
    <property type="molecule type" value="Genomic_DNA"/>
</dbReference>
<gene>
    <name evidence="1" type="ORF">P186_2569</name>
</gene>
<dbReference type="AlphaFoldDB" id="G7VD74"/>
<dbReference type="Proteomes" id="UP000005867">
    <property type="component" value="Chromosome"/>
</dbReference>
<dbReference type="eggNOG" id="arCOG05490">
    <property type="taxonomic scope" value="Archaea"/>
</dbReference>
<reference evidence="1 2" key="1">
    <citation type="journal article" date="2012" name="J. Bacteriol.">
        <title>Complete genome sequence of strain 1860, a crenarchaeon of the genus pyrobaculum able to grow with various electron acceptors.</title>
        <authorList>
            <person name="Mardanov A.V."/>
            <person name="Gumerov V.M."/>
            <person name="Slobodkina G.B."/>
            <person name="Beletsky A.V."/>
            <person name="Bonch-Osmolovskaya E.A."/>
            <person name="Ravin N.V."/>
            <person name="Skryabin K.G."/>
        </authorList>
    </citation>
    <scope>NUCLEOTIDE SEQUENCE [LARGE SCALE GENOMIC DNA]</scope>
    <source>
        <strain evidence="1 2">1860</strain>
    </source>
</reference>
<organism evidence="1 2">
    <name type="scientific">Pyrobaculum ferrireducens</name>
    <dbReference type="NCBI Taxonomy" id="1104324"/>
    <lineage>
        <taxon>Archaea</taxon>
        <taxon>Thermoproteota</taxon>
        <taxon>Thermoprotei</taxon>
        <taxon>Thermoproteales</taxon>
        <taxon>Thermoproteaceae</taxon>
        <taxon>Pyrobaculum</taxon>
    </lineage>
</organism>